<protein>
    <submittedName>
        <fullName evidence="1">Uncharacterized protein</fullName>
    </submittedName>
</protein>
<evidence type="ECO:0000313" key="1">
    <source>
        <dbReference type="EMBL" id="KAI3753225.1"/>
    </source>
</evidence>
<reference evidence="2" key="1">
    <citation type="journal article" date="2022" name="Mol. Ecol. Resour.">
        <title>The genomes of chicory, endive, great burdock and yacon provide insights into Asteraceae palaeo-polyploidization history and plant inulin production.</title>
        <authorList>
            <person name="Fan W."/>
            <person name="Wang S."/>
            <person name="Wang H."/>
            <person name="Wang A."/>
            <person name="Jiang F."/>
            <person name="Liu H."/>
            <person name="Zhao H."/>
            <person name="Xu D."/>
            <person name="Zhang Y."/>
        </authorList>
    </citation>
    <scope>NUCLEOTIDE SEQUENCE [LARGE SCALE GENOMIC DNA]</scope>
    <source>
        <strain evidence="2">cv. Punajuju</strain>
    </source>
</reference>
<organism evidence="1 2">
    <name type="scientific">Cichorium intybus</name>
    <name type="common">Chicory</name>
    <dbReference type="NCBI Taxonomy" id="13427"/>
    <lineage>
        <taxon>Eukaryota</taxon>
        <taxon>Viridiplantae</taxon>
        <taxon>Streptophyta</taxon>
        <taxon>Embryophyta</taxon>
        <taxon>Tracheophyta</taxon>
        <taxon>Spermatophyta</taxon>
        <taxon>Magnoliopsida</taxon>
        <taxon>eudicotyledons</taxon>
        <taxon>Gunneridae</taxon>
        <taxon>Pentapetalae</taxon>
        <taxon>asterids</taxon>
        <taxon>campanulids</taxon>
        <taxon>Asterales</taxon>
        <taxon>Asteraceae</taxon>
        <taxon>Cichorioideae</taxon>
        <taxon>Cichorieae</taxon>
        <taxon>Cichoriinae</taxon>
        <taxon>Cichorium</taxon>
    </lineage>
</organism>
<gene>
    <name evidence="1" type="ORF">L2E82_25271</name>
</gene>
<proteinExistence type="predicted"/>
<evidence type="ECO:0000313" key="2">
    <source>
        <dbReference type="Proteomes" id="UP001055811"/>
    </source>
</evidence>
<reference evidence="1 2" key="2">
    <citation type="journal article" date="2022" name="Mol. Ecol. Resour.">
        <title>The genomes of chicory, endive, great burdock and yacon provide insights into Asteraceae paleo-polyploidization history and plant inulin production.</title>
        <authorList>
            <person name="Fan W."/>
            <person name="Wang S."/>
            <person name="Wang H."/>
            <person name="Wang A."/>
            <person name="Jiang F."/>
            <person name="Liu H."/>
            <person name="Zhao H."/>
            <person name="Xu D."/>
            <person name="Zhang Y."/>
        </authorList>
    </citation>
    <scope>NUCLEOTIDE SEQUENCE [LARGE SCALE GENOMIC DNA]</scope>
    <source>
        <strain evidence="2">cv. Punajuju</strain>
        <tissue evidence="1">Leaves</tissue>
    </source>
</reference>
<keyword evidence="2" id="KW-1185">Reference proteome</keyword>
<name>A0ACB9E306_CICIN</name>
<dbReference type="EMBL" id="CM042012">
    <property type="protein sequence ID" value="KAI3753225.1"/>
    <property type="molecule type" value="Genomic_DNA"/>
</dbReference>
<comment type="caution">
    <text evidence="1">The sequence shown here is derived from an EMBL/GenBank/DDBJ whole genome shotgun (WGS) entry which is preliminary data.</text>
</comment>
<dbReference type="Proteomes" id="UP001055811">
    <property type="component" value="Linkage Group LG04"/>
</dbReference>
<accession>A0ACB9E306</accession>
<sequence>MCMFGSMANIGATPEGGRKDEWSKLQPIPAGFELQQRRFRVGLEDWESLLSESATSSTQDQSLRWISGDFDDTFLSLQHFCRATKLTKMPLPPPFLNLQHLLVFTHKTPSYSPSLTLINTRI</sequence>